<dbReference type="AlphaFoldDB" id="A0A8H8CJS7"/>
<proteinExistence type="predicted"/>
<gene>
    <name evidence="1" type="ORF">JR316_007677</name>
</gene>
<name>A0A8H8CJS7_PSICU</name>
<accession>A0A8H8CJS7</accession>
<organism evidence="1">
    <name type="scientific">Psilocybe cubensis</name>
    <name type="common">Psychedelic mushroom</name>
    <name type="synonym">Stropharia cubensis</name>
    <dbReference type="NCBI Taxonomy" id="181762"/>
    <lineage>
        <taxon>Eukaryota</taxon>
        <taxon>Fungi</taxon>
        <taxon>Dikarya</taxon>
        <taxon>Basidiomycota</taxon>
        <taxon>Agaricomycotina</taxon>
        <taxon>Agaricomycetes</taxon>
        <taxon>Agaricomycetidae</taxon>
        <taxon>Agaricales</taxon>
        <taxon>Agaricineae</taxon>
        <taxon>Strophariaceae</taxon>
        <taxon>Psilocybe</taxon>
    </lineage>
</organism>
<sequence length="217" mass="24857">MPPVYVCHCTFRGCGNDPNGVTLSCRVYKDHQAREEKYQQGLNYLKLQREAIERQEDRIALELDNISPSDPIAFFSSFTQEAKYRADHKKRLIDNISLARRDVQALLKDITSIGKAPINYPPAHEIEHSLHQCSEIRKSVEQPSRVLHTAQTSALRKEPSIIAMREALHTDIDELVSLTNDIERSWIAASVERQEYERLRQGKSDYNTARIVDGGRV</sequence>
<reference evidence="1" key="1">
    <citation type="submission" date="2021-02" db="EMBL/GenBank/DDBJ databases">
        <title>Psilocybe cubensis genome.</title>
        <authorList>
            <person name="Mckernan K.J."/>
            <person name="Crawford S."/>
            <person name="Trippe A."/>
            <person name="Kane L.T."/>
            <person name="Mclaughlin S."/>
        </authorList>
    </citation>
    <scope>NUCLEOTIDE SEQUENCE [LARGE SCALE GENOMIC DNA]</scope>
    <source>
        <strain evidence="1">MGC-MH-2018</strain>
    </source>
</reference>
<comment type="caution">
    <text evidence="1">The sequence shown here is derived from an EMBL/GenBank/DDBJ whole genome shotgun (WGS) entry which is preliminary data.</text>
</comment>
<dbReference type="EMBL" id="JAFIQS010000007">
    <property type="protein sequence ID" value="KAG5167329.1"/>
    <property type="molecule type" value="Genomic_DNA"/>
</dbReference>
<protein>
    <submittedName>
        <fullName evidence="1">Uncharacterized protein</fullName>
    </submittedName>
</protein>
<evidence type="ECO:0000313" key="1">
    <source>
        <dbReference type="EMBL" id="KAG5167329.1"/>
    </source>
</evidence>